<keyword evidence="6" id="KW-0325">Glycoprotein</keyword>
<keyword evidence="2" id="KW-0479">Metal-binding</keyword>
<evidence type="ECO:0000256" key="4">
    <source>
        <dbReference type="ARBA" id="ARBA00022801"/>
    </source>
</evidence>
<organism evidence="7 8">
    <name type="scientific">Hymenobacter algoricola</name>
    <dbReference type="NCBI Taxonomy" id="486267"/>
    <lineage>
        <taxon>Bacteria</taxon>
        <taxon>Pseudomonadati</taxon>
        <taxon>Bacteroidota</taxon>
        <taxon>Cytophagia</taxon>
        <taxon>Cytophagales</taxon>
        <taxon>Hymenobacteraceae</taxon>
        <taxon>Hymenobacter</taxon>
    </lineage>
</organism>
<evidence type="ECO:0000256" key="6">
    <source>
        <dbReference type="ARBA" id="ARBA00023180"/>
    </source>
</evidence>
<keyword evidence="1" id="KW-0540">Nuclease</keyword>
<dbReference type="PANTHER" id="PTHR33146:SF26">
    <property type="entry name" value="ENDONUCLEASE 4"/>
    <property type="match status" value="1"/>
</dbReference>
<protein>
    <submittedName>
        <fullName evidence="7">S1/P1 nuclease</fullName>
    </submittedName>
</protein>
<evidence type="ECO:0000256" key="5">
    <source>
        <dbReference type="ARBA" id="ARBA00023157"/>
    </source>
</evidence>
<evidence type="ECO:0000313" key="7">
    <source>
        <dbReference type="EMBL" id="GAA3930588.1"/>
    </source>
</evidence>
<dbReference type="Gene3D" id="1.10.575.10">
    <property type="entry name" value="P1 Nuclease"/>
    <property type="match status" value="1"/>
</dbReference>
<accession>A0ABP7MUV3</accession>
<dbReference type="RefSeq" id="WP_345112223.1">
    <property type="nucleotide sequence ID" value="NZ_BAABDH010000022.1"/>
</dbReference>
<evidence type="ECO:0000256" key="3">
    <source>
        <dbReference type="ARBA" id="ARBA00022759"/>
    </source>
</evidence>
<keyword evidence="5" id="KW-1015">Disulfide bond</keyword>
<reference evidence="8" key="1">
    <citation type="journal article" date="2019" name="Int. J. Syst. Evol. Microbiol.">
        <title>The Global Catalogue of Microorganisms (GCM) 10K type strain sequencing project: providing services to taxonomists for standard genome sequencing and annotation.</title>
        <authorList>
            <consortium name="The Broad Institute Genomics Platform"/>
            <consortium name="The Broad Institute Genome Sequencing Center for Infectious Disease"/>
            <person name="Wu L."/>
            <person name="Ma J."/>
        </authorList>
    </citation>
    <scope>NUCLEOTIDE SEQUENCE [LARGE SCALE GENOMIC DNA]</scope>
    <source>
        <strain evidence="8">JCM 17214</strain>
    </source>
</reference>
<dbReference type="InterPro" id="IPR003154">
    <property type="entry name" value="S1/P1nuclease"/>
</dbReference>
<dbReference type="PANTHER" id="PTHR33146">
    <property type="entry name" value="ENDONUCLEASE 4"/>
    <property type="match status" value="1"/>
</dbReference>
<evidence type="ECO:0000256" key="1">
    <source>
        <dbReference type="ARBA" id="ARBA00022722"/>
    </source>
</evidence>
<evidence type="ECO:0000313" key="8">
    <source>
        <dbReference type="Proteomes" id="UP001499909"/>
    </source>
</evidence>
<keyword evidence="8" id="KW-1185">Reference proteome</keyword>
<dbReference type="CDD" id="cd11010">
    <property type="entry name" value="S1-P1_nuclease"/>
    <property type="match status" value="1"/>
</dbReference>
<keyword evidence="3" id="KW-0255">Endonuclease</keyword>
<comment type="caution">
    <text evidence="7">The sequence shown here is derived from an EMBL/GenBank/DDBJ whole genome shotgun (WGS) entry which is preliminary data.</text>
</comment>
<dbReference type="Proteomes" id="UP001499909">
    <property type="component" value="Unassembled WGS sequence"/>
</dbReference>
<sequence length="262" mass="29480">MILLKKTVALFLLLALPLSLRAWGVQGHRVVGRIAENHLTDKARKQIAQLLGSERLPLVTTWADEARYSPDFSFTAPWHFINTPLGLPFAEYSATVTAMTQPNAYMALLQNMKDMKDATKTYQERVTALKFVVHIVGDVHQPMHVSRAEDKGGNAINVKFEGKDTNLHSLWDSGLINYEGMSYLELAALLDHPTAAQTTQWQKDSVPTWLFESYTISQRLYAETEQAPELDYRYVPAHLPTVEQRLLQAGIRLAGVLNSAFN</sequence>
<name>A0ABP7MUV3_9BACT</name>
<keyword evidence="4" id="KW-0378">Hydrolase</keyword>
<gene>
    <name evidence="7" type="ORF">GCM10022406_14900</name>
</gene>
<dbReference type="InterPro" id="IPR008947">
    <property type="entry name" value="PLipase_C/P1_nuclease_dom_sf"/>
</dbReference>
<dbReference type="SUPFAM" id="SSF48537">
    <property type="entry name" value="Phospholipase C/P1 nuclease"/>
    <property type="match status" value="1"/>
</dbReference>
<dbReference type="Pfam" id="PF02265">
    <property type="entry name" value="S1-P1_nuclease"/>
    <property type="match status" value="1"/>
</dbReference>
<proteinExistence type="predicted"/>
<dbReference type="EMBL" id="BAABDH010000022">
    <property type="protein sequence ID" value="GAA3930588.1"/>
    <property type="molecule type" value="Genomic_DNA"/>
</dbReference>
<evidence type="ECO:0000256" key="2">
    <source>
        <dbReference type="ARBA" id="ARBA00022723"/>
    </source>
</evidence>